<organism evidence="3 4">
    <name type="scientific">Macrococcus armenti</name>
    <dbReference type="NCBI Taxonomy" id="2875764"/>
    <lineage>
        <taxon>Bacteria</taxon>
        <taxon>Bacillati</taxon>
        <taxon>Bacillota</taxon>
        <taxon>Bacilli</taxon>
        <taxon>Bacillales</taxon>
        <taxon>Staphylococcaceae</taxon>
        <taxon>Macrococcus</taxon>
    </lineage>
</organism>
<evidence type="ECO:0000313" key="4">
    <source>
        <dbReference type="Proteomes" id="UP000830343"/>
    </source>
</evidence>
<reference evidence="3" key="1">
    <citation type="submission" date="2022-03" db="EMBL/GenBank/DDBJ databases">
        <authorList>
            <person name="Vrbovska V."/>
            <person name="Kovarovic V."/>
            <person name="Botka T."/>
            <person name="Pantucek R."/>
        </authorList>
    </citation>
    <scope>NUCLEOTIDE SEQUENCE</scope>
    <source>
        <strain evidence="3">CCM 2609</strain>
    </source>
</reference>
<gene>
    <name evidence="3" type="ORF">MRZ06_03840</name>
</gene>
<proteinExistence type="inferred from homology"/>
<name>A0ABY3ZZ27_9STAP</name>
<reference evidence="3" key="2">
    <citation type="submission" date="2022-04" db="EMBL/GenBank/DDBJ databases">
        <title>Antimicrobial genetic elements in methicillin-resistant Macrococcus armenti.</title>
        <authorList>
            <person name="Keller J.E."/>
            <person name="Schwendener S."/>
            <person name="Pantucek R."/>
            <person name="Perreten V."/>
        </authorList>
    </citation>
    <scope>NUCLEOTIDE SEQUENCE</scope>
    <source>
        <strain evidence="3">CCM 2609</strain>
    </source>
</reference>
<dbReference type="PANTHER" id="PTHR22916">
    <property type="entry name" value="GLYCOSYLTRANSFERASE"/>
    <property type="match status" value="1"/>
</dbReference>
<dbReference type="PANTHER" id="PTHR22916:SF3">
    <property type="entry name" value="UDP-GLCNAC:BETAGAL BETA-1,3-N-ACETYLGLUCOSAMINYLTRANSFERASE-LIKE PROTEIN 1"/>
    <property type="match status" value="1"/>
</dbReference>
<evidence type="ECO:0000256" key="1">
    <source>
        <dbReference type="ARBA" id="ARBA00006739"/>
    </source>
</evidence>
<keyword evidence="4" id="KW-1185">Reference proteome</keyword>
<comment type="similarity">
    <text evidence="1">Belongs to the glycosyltransferase 2 family.</text>
</comment>
<dbReference type="Proteomes" id="UP000830343">
    <property type="component" value="Chromosome"/>
</dbReference>
<evidence type="ECO:0000313" key="3">
    <source>
        <dbReference type="EMBL" id="UOB21224.1"/>
    </source>
</evidence>
<dbReference type="EMBL" id="CP094348">
    <property type="protein sequence ID" value="UOB21224.1"/>
    <property type="molecule type" value="Genomic_DNA"/>
</dbReference>
<dbReference type="Gene3D" id="3.90.550.10">
    <property type="entry name" value="Spore Coat Polysaccharide Biosynthesis Protein SpsA, Chain A"/>
    <property type="match status" value="1"/>
</dbReference>
<dbReference type="SUPFAM" id="SSF53448">
    <property type="entry name" value="Nucleotide-diphospho-sugar transferases"/>
    <property type="match status" value="1"/>
</dbReference>
<dbReference type="CDD" id="cd00761">
    <property type="entry name" value="Glyco_tranf_GTA_type"/>
    <property type="match status" value="1"/>
</dbReference>
<dbReference type="InterPro" id="IPR001173">
    <property type="entry name" value="Glyco_trans_2-like"/>
</dbReference>
<protein>
    <submittedName>
        <fullName evidence="3">Glycosyltransferase</fullName>
    </submittedName>
</protein>
<dbReference type="RefSeq" id="WP_243366707.1">
    <property type="nucleotide sequence ID" value="NZ_CP094348.1"/>
</dbReference>
<accession>A0ABY3ZZ27</accession>
<feature type="domain" description="Glycosyltransferase 2-like" evidence="2">
    <location>
        <begin position="7"/>
        <end position="179"/>
    </location>
</feature>
<dbReference type="InterPro" id="IPR029044">
    <property type="entry name" value="Nucleotide-diphossugar_trans"/>
</dbReference>
<sequence length="299" mass="34705">MKKLKVSVIVPTYRRESDMIKRALDSIIDSGLSKNEFEIIVVDDNAEHLDYRKNNNELVKDMNNADATLNLKLVENKVNQGGSISRNNGVQNAIGEYVTFLDDDDIYLKSKLYEQYNFINGNYDMIFSNLLISNGEKIIDKRTYEVDLYDNKSILKYHLMHHITGTPTFMIKRDLFNEIGGFPNVKMGQEFHLMYNIIVNKLKIGYLNKDLVIAFAHDGPRISAGKNKIDGENKLFRFKKQHIDLFTKNEWNYIKMRHYAVLAYYSLKSKDYGPFLLNSLKSFSASPINFIIELKKRGK</sequence>
<evidence type="ECO:0000259" key="2">
    <source>
        <dbReference type="Pfam" id="PF00535"/>
    </source>
</evidence>
<dbReference type="Pfam" id="PF00535">
    <property type="entry name" value="Glycos_transf_2"/>
    <property type="match status" value="1"/>
</dbReference>